<dbReference type="CDD" id="cd09862">
    <property type="entry name" value="PIN_Rrp44-like"/>
    <property type="match status" value="1"/>
</dbReference>
<dbReference type="Gene3D" id="2.40.50.700">
    <property type="match status" value="1"/>
</dbReference>
<dbReference type="Gene3D" id="2.40.50.140">
    <property type="entry name" value="Nucleic acid-binding proteins"/>
    <property type="match status" value="1"/>
</dbReference>
<comment type="similarity">
    <text evidence="6 24">Belongs to the RNR ribonuclease family.</text>
</comment>
<dbReference type="FunFam" id="2.40.50.690:FF:000002">
    <property type="entry name" value="exosome complex exonuclease RRP44 isoform X1"/>
    <property type="match status" value="1"/>
</dbReference>
<keyword evidence="10" id="KW-0540">Nuclease</keyword>
<keyword evidence="16" id="KW-0694">RNA-binding</keyword>
<evidence type="ECO:0000259" key="27">
    <source>
        <dbReference type="SMART" id="SM00955"/>
    </source>
</evidence>
<feature type="domain" description="RNB" evidence="27">
    <location>
        <begin position="484"/>
        <end position="816"/>
    </location>
</feature>
<name>A0AAE1LM35_9NEOP</name>
<evidence type="ECO:0000256" key="19">
    <source>
        <dbReference type="ARBA" id="ARBA00023242"/>
    </source>
</evidence>
<dbReference type="Pfam" id="PF13638">
    <property type="entry name" value="PIN_4"/>
    <property type="match status" value="1"/>
</dbReference>
<evidence type="ECO:0000256" key="25">
    <source>
        <dbReference type="SAM" id="MobiDB-lite"/>
    </source>
</evidence>
<evidence type="ECO:0000256" key="10">
    <source>
        <dbReference type="ARBA" id="ARBA00022722"/>
    </source>
</evidence>
<dbReference type="GO" id="GO:0071031">
    <property type="term" value="P:nuclear mRNA surveillance of mRNA 3'-end processing"/>
    <property type="evidence" value="ECO:0007669"/>
    <property type="project" value="TreeGrafter"/>
</dbReference>
<keyword evidence="11" id="KW-0255">Endonuclease</keyword>
<keyword evidence="9" id="KW-0597">Phosphoprotein</keyword>
<keyword evidence="18" id="KW-0464">Manganese</keyword>
<dbReference type="FunFam" id="2.40.50.700:FF:000001">
    <property type="entry name" value="Exosome complex exonuclease exoribonuclease (Rrp44)"/>
    <property type="match status" value="1"/>
</dbReference>
<evidence type="ECO:0000256" key="24">
    <source>
        <dbReference type="RuleBase" id="RU003901"/>
    </source>
</evidence>
<evidence type="ECO:0000256" key="5">
    <source>
        <dbReference type="ARBA" id="ARBA00004642"/>
    </source>
</evidence>
<evidence type="ECO:0000256" key="22">
    <source>
        <dbReference type="ARBA" id="ARBA00077221"/>
    </source>
</evidence>
<evidence type="ECO:0000256" key="13">
    <source>
        <dbReference type="ARBA" id="ARBA00022835"/>
    </source>
</evidence>
<dbReference type="Pfam" id="PF17216">
    <property type="entry name" value="Rrp44_CSD1"/>
    <property type="match status" value="1"/>
</dbReference>
<evidence type="ECO:0000313" key="28">
    <source>
        <dbReference type="EMBL" id="KAK3923047.1"/>
    </source>
</evidence>
<evidence type="ECO:0000256" key="23">
    <source>
        <dbReference type="ARBA" id="ARBA00077930"/>
    </source>
</evidence>
<dbReference type="SMART" id="SM00670">
    <property type="entry name" value="PINc"/>
    <property type="match status" value="1"/>
</dbReference>
<evidence type="ECO:0000256" key="14">
    <source>
        <dbReference type="ARBA" id="ARBA00022839"/>
    </source>
</evidence>
<dbReference type="GO" id="GO:0003723">
    <property type="term" value="F:RNA binding"/>
    <property type="evidence" value="ECO:0007669"/>
    <property type="project" value="UniProtKB-KW"/>
</dbReference>
<keyword evidence="7" id="KW-0963">Cytoplasm</keyword>
<dbReference type="InterPro" id="IPR022966">
    <property type="entry name" value="RNase_II/R_CS"/>
</dbReference>
<dbReference type="GO" id="GO:0004519">
    <property type="term" value="F:endonuclease activity"/>
    <property type="evidence" value="ECO:0007669"/>
    <property type="project" value="UniProtKB-KW"/>
</dbReference>
<feature type="region of interest" description="Disordered" evidence="25">
    <location>
        <begin position="958"/>
        <end position="987"/>
    </location>
</feature>
<dbReference type="Gene3D" id="2.40.50.690">
    <property type="match status" value="1"/>
</dbReference>
<proteinExistence type="inferred from homology"/>
<dbReference type="GO" id="GO:0000176">
    <property type="term" value="C:nuclear exosome (RNase complex)"/>
    <property type="evidence" value="ECO:0007669"/>
    <property type="project" value="UniProtKB-ARBA"/>
</dbReference>
<gene>
    <name evidence="28" type="ORF">KUF71_001706</name>
</gene>
<keyword evidence="14 28" id="KW-0269">Exonuclease</keyword>
<dbReference type="InterPro" id="IPR033771">
    <property type="entry name" value="Rrp44_CSD1"/>
</dbReference>
<evidence type="ECO:0000256" key="7">
    <source>
        <dbReference type="ARBA" id="ARBA00022490"/>
    </source>
</evidence>
<comment type="cofactor">
    <cofactor evidence="2">
        <name>Mg(2+)</name>
        <dbReference type="ChEBI" id="CHEBI:18420"/>
    </cofactor>
</comment>
<evidence type="ECO:0000256" key="16">
    <source>
        <dbReference type="ARBA" id="ARBA00022884"/>
    </source>
</evidence>
<evidence type="ECO:0000256" key="6">
    <source>
        <dbReference type="ARBA" id="ARBA00005785"/>
    </source>
</evidence>
<dbReference type="GO" id="GO:0000177">
    <property type="term" value="C:cytoplasmic exosome (RNase complex)"/>
    <property type="evidence" value="ECO:0007669"/>
    <property type="project" value="TreeGrafter"/>
</dbReference>
<dbReference type="GO" id="GO:0000175">
    <property type="term" value="F:3'-5'-RNA exonuclease activity"/>
    <property type="evidence" value="ECO:0007669"/>
    <property type="project" value="TreeGrafter"/>
</dbReference>
<evidence type="ECO:0000256" key="3">
    <source>
        <dbReference type="ARBA" id="ARBA00004496"/>
    </source>
</evidence>
<accession>A0AAE1LM35</accession>
<dbReference type="GO" id="GO:0016075">
    <property type="term" value="P:rRNA catabolic process"/>
    <property type="evidence" value="ECO:0007669"/>
    <property type="project" value="TreeGrafter"/>
</dbReference>
<dbReference type="InterPro" id="IPR041505">
    <property type="entry name" value="Dis3_CSD2"/>
</dbReference>
<evidence type="ECO:0000256" key="20">
    <source>
        <dbReference type="ARBA" id="ARBA00065106"/>
    </source>
</evidence>
<protein>
    <recommendedName>
        <fullName evidence="21">Exosome complex exonuclease RRP44</fullName>
    </recommendedName>
    <alternativeName>
        <fullName evidence="22">Protein DIS3 homolog</fullName>
    </alternativeName>
    <alternativeName>
        <fullName evidence="23">Ribosomal RNA-processing protein 44</fullName>
    </alternativeName>
</protein>
<evidence type="ECO:0000256" key="8">
    <source>
        <dbReference type="ARBA" id="ARBA00022552"/>
    </source>
</evidence>
<comment type="cofactor">
    <cofactor evidence="1">
        <name>Mn(2+)</name>
        <dbReference type="ChEBI" id="CHEBI:29035"/>
    </cofactor>
</comment>
<dbReference type="InterPro" id="IPR033770">
    <property type="entry name" value="RRP44_S1"/>
</dbReference>
<sequence>MYISYYYPYLFPVNGLLALRFVDDVRLNSEPSHNHKEIVREHYLRDDIWCGSVLCKKCPMKDREKTLDKDLDCGSSLFSFPHYLVLDTNVVLDQIDVLEEDSFSNVIILQTVLEEVKHRSSPVYRRLKDIISNPDRNFYVFVNEHHQDTYVERKAGESVNDRNDRAIRVATAWYASHLAPSQPKGKNKHISIVLLTDDAANRQKAKDQGLISCSVNDYVSSLENAPALLDKLSKRNFVLEGNSKEPLFPLHLSPKEIQDGIKSGKLLQGTFLASRENFLEGSVNVEGFEKFILVQGHAGLNRAVDGDTVALELLPESEWVAPSDIVLEDAEEDPGDILDDEAKMEKEKQKAKKVEREPTGRVVGIIRRKWRQYCGILQPSQDKNSIRHLFMPAERKIPKIRIETRQAETLKSQRIIVAIDSWPRTSRYPLGHFVRALGNVGDKDTENEVLLLEHDVPHSKFSEQVLSFLPKLPWVITDADLERRVDLRNITICSVDPPGCTDIDDALHCRELENGNYEVGVHIADVSHFIRPGNALDKEAALRATTVYLVDKRIDMVPELLSSNLCSLRGNEERFAFSCVWELTKDANIVNTKFHKSVICSKAALTYAEAQARIDDKTQNDDVAKSLRGLNSLAKILKRRRIENGALVLASPEIRFQVDSETHDPIEVVAKKMLETNSMVEEFMLLANISVAQKIVEEFPECAMLRRHPQPPPTNFDPLVKAGRLQGFEINVDSGKELAESLDKAVKSDNPYFNTMLRIMATRCMMQAVYFASGMLQKDEFFHYGLACPIYTHFTSPIRRYADIIVHRLLAACIGADSTYPELLDKRKSHSLCHNLNYRNRMAQYAGRASVNLHTHLFFRNRVQDEQGYVLYVRKNALQILIPKYGLEGTLYLTPPKGQIAKVNFTYNEEEQSQSYGSIKFRVFDPVTVQLSLDRTNVQHEKLMLLLVKPMIPEFSVPSQAGSEQSEAMDVDEVKDVPPPKRQKKSV</sequence>
<dbReference type="PANTHER" id="PTHR23355:SF35">
    <property type="entry name" value="EXOSOME COMPLEX EXONUCLEASE RRP44"/>
    <property type="match status" value="1"/>
</dbReference>
<dbReference type="FunFam" id="3.40.50.1010:FF:000010">
    <property type="entry name" value="Exosome complex exonuclease DIS3"/>
    <property type="match status" value="1"/>
</dbReference>
<evidence type="ECO:0000256" key="2">
    <source>
        <dbReference type="ARBA" id="ARBA00001946"/>
    </source>
</evidence>
<evidence type="ECO:0000256" key="1">
    <source>
        <dbReference type="ARBA" id="ARBA00001936"/>
    </source>
</evidence>
<keyword evidence="29" id="KW-1185">Reference proteome</keyword>
<evidence type="ECO:0000259" key="26">
    <source>
        <dbReference type="SMART" id="SM00670"/>
    </source>
</evidence>
<reference evidence="28" key="2">
    <citation type="journal article" date="2023" name="BMC Genomics">
        <title>Pest status, molecular evolution, and epigenetic factors derived from the genome assembly of Frankliniella fusca, a thysanopteran phytovirus vector.</title>
        <authorList>
            <person name="Catto M.A."/>
            <person name="Labadie P.E."/>
            <person name="Jacobson A.L."/>
            <person name="Kennedy G.G."/>
            <person name="Srinivasan R."/>
            <person name="Hunt B.G."/>
        </authorList>
    </citation>
    <scope>NUCLEOTIDE SEQUENCE</scope>
    <source>
        <strain evidence="28">PL_HMW_Pooled</strain>
    </source>
</reference>
<evidence type="ECO:0000256" key="15">
    <source>
        <dbReference type="ARBA" id="ARBA00022842"/>
    </source>
</evidence>
<dbReference type="PANTHER" id="PTHR23355">
    <property type="entry name" value="RIBONUCLEASE"/>
    <property type="match status" value="1"/>
</dbReference>
<dbReference type="InterPro" id="IPR002716">
    <property type="entry name" value="PIN_dom"/>
</dbReference>
<dbReference type="Gene3D" id="3.40.50.1010">
    <property type="entry name" value="5'-nuclease"/>
    <property type="match status" value="1"/>
</dbReference>
<evidence type="ECO:0000256" key="9">
    <source>
        <dbReference type="ARBA" id="ARBA00022553"/>
    </source>
</evidence>
<dbReference type="Pfam" id="PF17215">
    <property type="entry name" value="Rrp44_S1"/>
    <property type="match status" value="1"/>
</dbReference>
<dbReference type="SMART" id="SM00955">
    <property type="entry name" value="RNB"/>
    <property type="match status" value="1"/>
</dbReference>
<dbReference type="GO" id="GO:0005654">
    <property type="term" value="C:nucleoplasm"/>
    <property type="evidence" value="ECO:0007669"/>
    <property type="project" value="UniProtKB-SubCell"/>
</dbReference>
<comment type="caution">
    <text evidence="28">The sequence shown here is derived from an EMBL/GenBank/DDBJ whole genome shotgun (WGS) entry which is preliminary data.</text>
</comment>
<dbReference type="GO" id="GO:0006364">
    <property type="term" value="P:rRNA processing"/>
    <property type="evidence" value="ECO:0007669"/>
    <property type="project" value="UniProtKB-KW"/>
</dbReference>
<dbReference type="GO" id="GO:0005730">
    <property type="term" value="C:nucleolus"/>
    <property type="evidence" value="ECO:0007669"/>
    <property type="project" value="UniProtKB-SubCell"/>
</dbReference>
<dbReference type="InterPro" id="IPR001900">
    <property type="entry name" value="RNase_II/R"/>
</dbReference>
<dbReference type="InterPro" id="IPR012340">
    <property type="entry name" value="NA-bd_OB-fold"/>
</dbReference>
<dbReference type="SUPFAM" id="SSF50249">
    <property type="entry name" value="Nucleic acid-binding proteins"/>
    <property type="match status" value="3"/>
</dbReference>
<dbReference type="GO" id="GO:0071034">
    <property type="term" value="P:CUT catabolic process"/>
    <property type="evidence" value="ECO:0007669"/>
    <property type="project" value="UniProtKB-ARBA"/>
</dbReference>
<dbReference type="PROSITE" id="PS01175">
    <property type="entry name" value="RIBONUCLEASE_II"/>
    <property type="match status" value="1"/>
</dbReference>
<evidence type="ECO:0000256" key="12">
    <source>
        <dbReference type="ARBA" id="ARBA00022801"/>
    </source>
</evidence>
<dbReference type="SUPFAM" id="SSF88723">
    <property type="entry name" value="PIN domain-like"/>
    <property type="match status" value="1"/>
</dbReference>
<evidence type="ECO:0000256" key="4">
    <source>
        <dbReference type="ARBA" id="ARBA00004604"/>
    </source>
</evidence>
<dbReference type="EMBL" id="JAHWGI010001134">
    <property type="protein sequence ID" value="KAK3923047.1"/>
    <property type="molecule type" value="Genomic_DNA"/>
</dbReference>
<dbReference type="Proteomes" id="UP001219518">
    <property type="component" value="Unassembled WGS sequence"/>
</dbReference>
<keyword evidence="13" id="KW-0271">Exosome</keyword>
<keyword evidence="19" id="KW-0539">Nucleus</keyword>
<evidence type="ECO:0000256" key="17">
    <source>
        <dbReference type="ARBA" id="ARBA00022990"/>
    </source>
</evidence>
<keyword evidence="17" id="KW-0007">Acetylation</keyword>
<dbReference type="Pfam" id="PF00773">
    <property type="entry name" value="RNB"/>
    <property type="match status" value="1"/>
</dbReference>
<evidence type="ECO:0000256" key="18">
    <source>
        <dbReference type="ARBA" id="ARBA00023211"/>
    </source>
</evidence>
<dbReference type="AlphaFoldDB" id="A0AAE1LM35"/>
<organism evidence="28 29">
    <name type="scientific">Frankliniella fusca</name>
    <dbReference type="NCBI Taxonomy" id="407009"/>
    <lineage>
        <taxon>Eukaryota</taxon>
        <taxon>Metazoa</taxon>
        <taxon>Ecdysozoa</taxon>
        <taxon>Arthropoda</taxon>
        <taxon>Hexapoda</taxon>
        <taxon>Insecta</taxon>
        <taxon>Pterygota</taxon>
        <taxon>Neoptera</taxon>
        <taxon>Paraneoptera</taxon>
        <taxon>Thysanoptera</taxon>
        <taxon>Terebrantia</taxon>
        <taxon>Thripoidea</taxon>
        <taxon>Thripidae</taxon>
        <taxon>Frankliniella</taxon>
    </lineage>
</organism>
<evidence type="ECO:0000256" key="11">
    <source>
        <dbReference type="ARBA" id="ARBA00022759"/>
    </source>
</evidence>
<evidence type="ECO:0000313" key="29">
    <source>
        <dbReference type="Proteomes" id="UP001219518"/>
    </source>
</evidence>
<feature type="domain" description="PIN" evidence="26">
    <location>
        <begin position="82"/>
        <end position="203"/>
    </location>
</feature>
<reference evidence="28" key="1">
    <citation type="submission" date="2021-07" db="EMBL/GenBank/DDBJ databases">
        <authorList>
            <person name="Catto M.A."/>
            <person name="Jacobson A."/>
            <person name="Kennedy G."/>
            <person name="Labadie P."/>
            <person name="Hunt B.G."/>
            <person name="Srinivasan R."/>
        </authorList>
    </citation>
    <scope>NUCLEOTIDE SEQUENCE</scope>
    <source>
        <strain evidence="28">PL_HMW_Pooled</strain>
        <tissue evidence="28">Head</tissue>
    </source>
</reference>
<evidence type="ECO:0000256" key="21">
    <source>
        <dbReference type="ARBA" id="ARBA00074777"/>
    </source>
</evidence>
<keyword evidence="15" id="KW-0460">Magnesium</keyword>
<dbReference type="Pfam" id="PF17849">
    <property type="entry name" value="OB_Dis3"/>
    <property type="match status" value="1"/>
</dbReference>
<comment type="subcellular location">
    <subcellularLocation>
        <location evidence="3">Cytoplasm</location>
    </subcellularLocation>
    <subcellularLocation>
        <location evidence="4">Nucleus</location>
        <location evidence="4">Nucleolus</location>
    </subcellularLocation>
    <subcellularLocation>
        <location evidence="5">Nucleus</location>
        <location evidence="5">Nucleoplasm</location>
    </subcellularLocation>
</comment>
<dbReference type="InterPro" id="IPR029060">
    <property type="entry name" value="PIN-like_dom_sf"/>
</dbReference>
<dbReference type="InterPro" id="IPR050180">
    <property type="entry name" value="RNR_Ribonuclease"/>
</dbReference>
<dbReference type="FunFam" id="2.40.50.140:FF:000125">
    <property type="entry name" value="exosome complex exonuclease RRP44 isoform X1"/>
    <property type="match status" value="1"/>
</dbReference>
<keyword evidence="8" id="KW-0698">rRNA processing</keyword>
<keyword evidence="12" id="KW-0378">Hydrolase</keyword>
<comment type="subunit">
    <text evidence="20">Component of the RNA exosome complex; within the complex interacts with EXOSC4, EXOSC7 and EXOSC9 of the exosome core complex (Exo-9). The catalytically inactive RNA exosome core complex (Exo-9) associates with the catalytic subunit EXOSC10/RRP6. Exo-9 may associate with DIS3 to form the nucleolar exosome complex, or DIS3L to form the cytoplasmic exosome complex. Exo-9 is formed by a hexameric base ring consisting of the heterodimers EXOSC4-EXOSC9, EXOSC5-EXOSC8 and EXOSC6-EXOSC7, and a cap ring consisting of EXOSC1, EXOSC2 and EXOSC3; DIS3 associates with the base ring of Exo-9. The RNA exosome complex associates with cofactors C1D/RRP47, MPHOSPH6/MPP6 and MTREX/MTR4. Interacts with DHX34; the interaction is RNA-independent.</text>
</comment>